<dbReference type="InterPro" id="IPR009081">
    <property type="entry name" value="PP-bd_ACP"/>
</dbReference>
<dbReference type="InterPro" id="IPR001227">
    <property type="entry name" value="Ac_transferase_dom_sf"/>
</dbReference>
<evidence type="ECO:0000256" key="2">
    <source>
        <dbReference type="ARBA" id="ARBA00022553"/>
    </source>
</evidence>
<dbReference type="Gene3D" id="3.40.366.10">
    <property type="entry name" value="Malonyl-Coenzyme A Acyl Carrier Protein, domain 2"/>
    <property type="match status" value="1"/>
</dbReference>
<dbReference type="InterPro" id="IPR029058">
    <property type="entry name" value="AB_hydrolase_fold"/>
</dbReference>
<evidence type="ECO:0000256" key="3">
    <source>
        <dbReference type="ARBA" id="ARBA00022679"/>
    </source>
</evidence>
<dbReference type="SUPFAM" id="SSF47336">
    <property type="entry name" value="ACP-like"/>
    <property type="match status" value="1"/>
</dbReference>
<dbReference type="InterPro" id="IPR016035">
    <property type="entry name" value="Acyl_Trfase/lysoPLipase"/>
</dbReference>
<feature type="domain" description="Ketosynthase family 3 (KS3)" evidence="8">
    <location>
        <begin position="18"/>
        <end position="445"/>
    </location>
</feature>
<dbReference type="InterPro" id="IPR050091">
    <property type="entry name" value="PKS_NRPS_Biosynth_Enz"/>
</dbReference>
<dbReference type="GO" id="GO:0004312">
    <property type="term" value="F:fatty acid synthase activity"/>
    <property type="evidence" value="ECO:0007669"/>
    <property type="project" value="TreeGrafter"/>
</dbReference>
<keyword evidence="6" id="KW-0511">Multifunctional enzyme</keyword>
<dbReference type="Pfam" id="PF00975">
    <property type="entry name" value="Thioesterase"/>
    <property type="match status" value="1"/>
</dbReference>
<evidence type="ECO:0000256" key="6">
    <source>
        <dbReference type="ARBA" id="ARBA00023268"/>
    </source>
</evidence>
<dbReference type="SUPFAM" id="SSF52151">
    <property type="entry name" value="FabD/lysophospholipase-like"/>
    <property type="match status" value="1"/>
</dbReference>
<evidence type="ECO:0000259" key="7">
    <source>
        <dbReference type="PROSITE" id="PS50075"/>
    </source>
</evidence>
<dbReference type="Proteomes" id="UP000241222">
    <property type="component" value="Unassembled WGS sequence"/>
</dbReference>
<dbReference type="FunFam" id="3.40.47.10:FF:000042">
    <property type="entry name" value="Polyketide synthase Pks13"/>
    <property type="match status" value="1"/>
</dbReference>
<keyword evidence="2" id="KW-0597">Phosphoprotein</keyword>
<dbReference type="PANTHER" id="PTHR43775:SF51">
    <property type="entry name" value="INACTIVE PHENOLPHTHIOCEROL SYNTHESIS POLYKETIDE SYNTHASE TYPE I PKS1-RELATED"/>
    <property type="match status" value="1"/>
</dbReference>
<dbReference type="Gene3D" id="3.30.70.3290">
    <property type="match status" value="1"/>
</dbReference>
<evidence type="ECO:0000259" key="8">
    <source>
        <dbReference type="PROSITE" id="PS52004"/>
    </source>
</evidence>
<evidence type="ECO:0000256" key="1">
    <source>
        <dbReference type="ARBA" id="ARBA00022450"/>
    </source>
</evidence>
<evidence type="ECO:0000256" key="5">
    <source>
        <dbReference type="ARBA" id="ARBA00023098"/>
    </source>
</evidence>
<dbReference type="InterPro" id="IPR006162">
    <property type="entry name" value="Ppantetheine_attach_site"/>
</dbReference>
<sequence length="1298" mass="142771">MTRSSRRMSNKEFLPENGLEVAIVGMAGKFPGAEDIEQYWQLLAEGKEAITFFNNEELDSQSVDPSMVKDPNYIKARGVINKPEYFDAAFFGIAPREAEIMDPQHRLFLELSWTALENAGYNPDAVPGPVGVYAGAGFNSYMVMKLTIDPSFITQENALQHLFNNDKDYVATRTSYKLNLRGPSVNVQSACSTSLVATHLACQSLISGESDMVLAGGIAVRVPQNAGYWYQQGSIFSKDGHCRAYDADANGTVSGNGGGVVVLKRLEDAQRDGDRIYAVIKGTAINNDGASKVGFTAPSVQGEAAAIRSAQAIAEVSPETVRYIEGHGSGTALGDPIEVEALTKVFRKQTEKTQYCAISSAKSNIGHLDTAAGMAGLIRAAMSVDRAEILPNANFSQPNPRIDFASSPFYVPSERKPWPEDNHSRRAGVSSFGIGGTNGHIVLEQAPPEVASVPSRQTQLLLCSARTASALKARCEDLADYFRANTEVNLDDVAYTLQVGRKPFEYRAAFAVSEKDDVASIMRDQWHNDMVAGGLTDHKPDIVFMFSGQGSQYPGMAKELYQAYPAFREVIDEAEVLLVEQAGQGIRDLLFVTELGSAVELNQTRLTQPALFVVEYALAKLLMSFGIKPKALIGHSIGEYVAAALSGVMTFHEALRLVAYRGELMQGMAEGTMLSIRMSEERVEPLLSEDISLAAVNAPNACVVAGRSDAISLLVKALEDEGELCQELRTSHAFHSFMMQPAVEPFVKAVRNIQLQAPTIPFISNVSGTWIEAKQATNPEYWGQHLRQAVRFAEGIDSLLDLEFPLFVEVGPGNTLSTLAKQSMKQNAEQEWPVIAALPRADQATRADDHFLSALGELWTRGGTLDWEPLHQGRSRRRIPLPTYPFERKRYWLTDDGSDAGEEHETLFSEAQDNKVVMPTNDIEWSVAAIWQNLYGLEKIGIHENFFHLGGDSMLAIQLVAELQSFFEIELPLAEVLQYPTIAEQAERIAEARRSGGKVVNHSPVVRIQPKGSKPPFFCVHPAGGIVHCYIELARMLGKEQPFYALQHPGIDGKCEPYTRFDVMAEYYIKAIREVQPEGPYYIGGWSFGGTVAYEMAQQLVAMGEEVAVLVMMDTPVPSAVYGADLLRDEFDAAGIFTFLGRGIGQIFGNSLDIDPNELNGLEPEAQFERVLEKAGSINDMSESGAAREQLEQIIDMFKVADSAERQYQPQPYHGKVKLIRVQDLDDYEFTGYSEHPDIKNPAFGWDHVATDLECRMVPGTHMTMVVAPYVREVARTLSTVLAEAHSQNEQPQALTMV</sequence>
<evidence type="ECO:0000313" key="9">
    <source>
        <dbReference type="EMBL" id="PSU33666.1"/>
    </source>
</evidence>
<dbReference type="CDD" id="cd00833">
    <property type="entry name" value="PKS"/>
    <property type="match status" value="1"/>
</dbReference>
<dbReference type="InterPro" id="IPR014030">
    <property type="entry name" value="Ketoacyl_synth_N"/>
</dbReference>
<dbReference type="InterPro" id="IPR001031">
    <property type="entry name" value="Thioesterase"/>
</dbReference>
<dbReference type="SMART" id="SM00823">
    <property type="entry name" value="PKS_PP"/>
    <property type="match status" value="1"/>
</dbReference>
<dbReference type="InterPro" id="IPR020841">
    <property type="entry name" value="PKS_Beta-ketoAc_synthase_dom"/>
</dbReference>
<keyword evidence="4" id="KW-0276">Fatty acid metabolism</keyword>
<dbReference type="EMBL" id="PYMH01000005">
    <property type="protein sequence ID" value="PSU33666.1"/>
    <property type="molecule type" value="Genomic_DNA"/>
</dbReference>
<dbReference type="Pfam" id="PF16197">
    <property type="entry name" value="KAsynt_C_assoc"/>
    <property type="match status" value="1"/>
</dbReference>
<dbReference type="Pfam" id="PF00109">
    <property type="entry name" value="ketoacyl-synt"/>
    <property type="match status" value="1"/>
</dbReference>
<dbReference type="PROSITE" id="PS50075">
    <property type="entry name" value="CARRIER"/>
    <property type="match status" value="1"/>
</dbReference>
<evidence type="ECO:0000256" key="4">
    <source>
        <dbReference type="ARBA" id="ARBA00022832"/>
    </source>
</evidence>
<dbReference type="PANTHER" id="PTHR43775">
    <property type="entry name" value="FATTY ACID SYNTHASE"/>
    <property type="match status" value="1"/>
</dbReference>
<dbReference type="Gene3D" id="3.40.47.10">
    <property type="match status" value="1"/>
</dbReference>
<proteinExistence type="predicted"/>
<accession>A0A2T3IYJ2</accession>
<dbReference type="InterPro" id="IPR032821">
    <property type="entry name" value="PKS_assoc"/>
</dbReference>
<dbReference type="PROSITE" id="PS52004">
    <property type="entry name" value="KS3_2"/>
    <property type="match status" value="1"/>
</dbReference>
<dbReference type="InterPro" id="IPR014031">
    <property type="entry name" value="Ketoacyl_synth_C"/>
</dbReference>
<dbReference type="SMART" id="SM00827">
    <property type="entry name" value="PKS_AT"/>
    <property type="match status" value="1"/>
</dbReference>
<reference evidence="9 10" key="1">
    <citation type="submission" date="2018-03" db="EMBL/GenBank/DDBJ databases">
        <title>Whole genome sequencing of Histamine producing bacteria.</title>
        <authorList>
            <person name="Butler K."/>
        </authorList>
    </citation>
    <scope>NUCLEOTIDE SEQUENCE [LARGE SCALE GENOMIC DNA]</scope>
    <source>
        <strain evidence="9 10">JCM 13586</strain>
    </source>
</reference>
<dbReference type="InterPro" id="IPR016036">
    <property type="entry name" value="Malonyl_transacylase_ACP-bd"/>
</dbReference>
<keyword evidence="1" id="KW-0596">Phosphopantetheine</keyword>
<dbReference type="GO" id="GO:0031177">
    <property type="term" value="F:phosphopantetheine binding"/>
    <property type="evidence" value="ECO:0007669"/>
    <property type="project" value="InterPro"/>
</dbReference>
<dbReference type="InterPro" id="IPR014043">
    <property type="entry name" value="Acyl_transferase_dom"/>
</dbReference>
<dbReference type="SUPFAM" id="SSF53474">
    <property type="entry name" value="alpha/beta-Hydrolases"/>
    <property type="match status" value="1"/>
</dbReference>
<dbReference type="Gene3D" id="3.40.50.1820">
    <property type="entry name" value="alpha/beta hydrolase"/>
    <property type="match status" value="1"/>
</dbReference>
<gene>
    <name evidence="9" type="ORF">C9I99_12925</name>
</gene>
<feature type="domain" description="Carrier" evidence="7">
    <location>
        <begin position="918"/>
        <end position="993"/>
    </location>
</feature>
<keyword evidence="3" id="KW-0808">Transferase</keyword>
<dbReference type="PROSITE" id="PS00012">
    <property type="entry name" value="PHOSPHOPANTETHEINE"/>
    <property type="match status" value="1"/>
</dbReference>
<dbReference type="Pfam" id="PF00550">
    <property type="entry name" value="PP-binding"/>
    <property type="match status" value="1"/>
</dbReference>
<dbReference type="SMART" id="SM00825">
    <property type="entry name" value="PKS_KS"/>
    <property type="match status" value="1"/>
</dbReference>
<dbReference type="Pfam" id="PF00698">
    <property type="entry name" value="Acyl_transf_1"/>
    <property type="match status" value="1"/>
</dbReference>
<dbReference type="InterPro" id="IPR036736">
    <property type="entry name" value="ACP-like_sf"/>
</dbReference>
<dbReference type="OrthoDB" id="9778690at2"/>
<keyword evidence="10" id="KW-1185">Reference proteome</keyword>
<dbReference type="GO" id="GO:0006633">
    <property type="term" value="P:fatty acid biosynthetic process"/>
    <property type="evidence" value="ECO:0007669"/>
    <property type="project" value="TreeGrafter"/>
</dbReference>
<dbReference type="InterPro" id="IPR016039">
    <property type="entry name" value="Thiolase-like"/>
</dbReference>
<protein>
    <submittedName>
        <fullName evidence="9">Polyketide synthase</fullName>
    </submittedName>
</protein>
<dbReference type="SUPFAM" id="SSF53901">
    <property type="entry name" value="Thiolase-like"/>
    <property type="match status" value="1"/>
</dbReference>
<name>A0A2T3IYJ2_9GAMM</name>
<dbReference type="InterPro" id="IPR020806">
    <property type="entry name" value="PKS_PP-bd"/>
</dbReference>
<organism evidence="9 10">
    <name type="scientific">Photobacterium lutimaris</name>
    <dbReference type="NCBI Taxonomy" id="388278"/>
    <lineage>
        <taxon>Bacteria</taxon>
        <taxon>Pseudomonadati</taxon>
        <taxon>Pseudomonadota</taxon>
        <taxon>Gammaproteobacteria</taxon>
        <taxon>Vibrionales</taxon>
        <taxon>Vibrionaceae</taxon>
        <taxon>Photobacterium</taxon>
    </lineage>
</organism>
<dbReference type="SUPFAM" id="SSF55048">
    <property type="entry name" value="Probable ACP-binding domain of malonyl-CoA ACP transacylase"/>
    <property type="match status" value="1"/>
</dbReference>
<evidence type="ECO:0000313" key="10">
    <source>
        <dbReference type="Proteomes" id="UP000241222"/>
    </source>
</evidence>
<dbReference type="Pfam" id="PF02801">
    <property type="entry name" value="Ketoacyl-synt_C"/>
    <property type="match status" value="1"/>
</dbReference>
<keyword evidence="5" id="KW-0443">Lipid metabolism</keyword>
<comment type="caution">
    <text evidence="9">The sequence shown here is derived from an EMBL/GenBank/DDBJ whole genome shotgun (WGS) entry which is preliminary data.</text>
</comment>
<dbReference type="Gene3D" id="1.10.1200.10">
    <property type="entry name" value="ACP-like"/>
    <property type="match status" value="1"/>
</dbReference>